<gene>
    <name evidence="2" type="ORF">THMIRHAM_00130</name>
</gene>
<reference evidence="2" key="1">
    <citation type="journal article" date="2022" name="Arch. Microbiol.">
        <title>Thiomicrorhabdus immobilis sp. nov., a mesophilic sulfur-oxidizing bacterium isolated from sediment of a brackish lake in northern Japan.</title>
        <authorList>
            <person name="Kojima H."/>
            <person name="Mochizuki J."/>
            <person name="Kanda M."/>
            <person name="Watanabe T."/>
            <person name="Fukui M."/>
        </authorList>
    </citation>
    <scope>NUCLEOTIDE SEQUENCE</scope>
    <source>
        <strain evidence="2">Am19</strain>
    </source>
</reference>
<sequence length="170" mass="19415">MKSLVLSALMFTTLQSYAQTNKDPMLDEFHKFGITHCDEFIQKNTENMGNWKFFIDKYSGGIDGPSTEVSLTQISGKPGQSFKTDYTFIQTLKQCFLHKRGKITAFDSCAKAVDSKIWTLQFDLPNYGYKRYTDSKGIILYTKELELGGKNACLLEYEFRTKGAHSVVRK</sequence>
<accession>A0ABM7MA74</accession>
<evidence type="ECO:0000313" key="2">
    <source>
        <dbReference type="EMBL" id="BCN92228.1"/>
    </source>
</evidence>
<keyword evidence="3" id="KW-1185">Reference proteome</keyword>
<protein>
    <submittedName>
        <fullName evidence="2">Uncharacterized protein</fullName>
    </submittedName>
</protein>
<feature type="signal peptide" evidence="1">
    <location>
        <begin position="1"/>
        <end position="18"/>
    </location>
</feature>
<proteinExistence type="predicted"/>
<organism evidence="2 3">
    <name type="scientific">Thiomicrorhabdus immobilis</name>
    <dbReference type="NCBI Taxonomy" id="2791037"/>
    <lineage>
        <taxon>Bacteria</taxon>
        <taxon>Pseudomonadati</taxon>
        <taxon>Pseudomonadota</taxon>
        <taxon>Gammaproteobacteria</taxon>
        <taxon>Thiotrichales</taxon>
        <taxon>Piscirickettsiaceae</taxon>
        <taxon>Thiomicrorhabdus</taxon>
    </lineage>
</organism>
<evidence type="ECO:0000256" key="1">
    <source>
        <dbReference type="SAM" id="SignalP"/>
    </source>
</evidence>
<evidence type="ECO:0000313" key="3">
    <source>
        <dbReference type="Proteomes" id="UP001054820"/>
    </source>
</evidence>
<feature type="chain" id="PRO_5046021565" evidence="1">
    <location>
        <begin position="19"/>
        <end position="170"/>
    </location>
</feature>
<name>A0ABM7MA74_9GAMM</name>
<keyword evidence="1" id="KW-0732">Signal</keyword>
<dbReference type="Proteomes" id="UP001054820">
    <property type="component" value="Chromosome"/>
</dbReference>
<dbReference type="EMBL" id="AP024202">
    <property type="protein sequence ID" value="BCN92228.1"/>
    <property type="molecule type" value="Genomic_DNA"/>
</dbReference>
<dbReference type="RefSeq" id="WP_237261934.1">
    <property type="nucleotide sequence ID" value="NZ_AP024202.1"/>
</dbReference>